<dbReference type="GO" id="GO:0010041">
    <property type="term" value="P:response to iron(III) ion"/>
    <property type="evidence" value="ECO:0007669"/>
    <property type="project" value="TreeGrafter"/>
</dbReference>
<evidence type="ECO:0000256" key="3">
    <source>
        <dbReference type="ARBA" id="ARBA00022676"/>
    </source>
</evidence>
<dbReference type="PANTHER" id="PTHR33908:SF3">
    <property type="entry name" value="UNDECAPRENYL PHOSPHATE-ALPHA-4-AMINO-4-DEOXY-L-ARABINOSE ARABINOSYL TRANSFERASE"/>
    <property type="match status" value="1"/>
</dbReference>
<dbReference type="InterPro" id="IPR038731">
    <property type="entry name" value="RgtA/B/C-like"/>
</dbReference>
<sequence length="537" mass="60353">MARKSLLILAGILVFALALRVYKLSQLSLYGDELTMVEDSYSLLKTGRDQTGALFPLTFKMGAGRPAGYVYFSIPFVALFGPSAWGVRGLSVLSSLGIILVAYFLVKQLLNQKVALLASFLVAVSPWDLSLARGGFESHFALFLALWGVYLLLKVREGKWNLVWAILLWGLTVNTYPTYKLILSVLFCIMLWFLGGIKNLLPKQKSILILAVVLAVEVIGLTLAQTFVGGSENRFLNINLFASNKSSVEQDINFNRSVDSGSPLSARLFYNKPLSYFKLLGTSYLKNFSVEYLVINGDGQPRHNMTGSGVIYVVEIVTIFLGIKYFLDQKTKRREFIFILSWLLIAPIAAAFTLDNHGLRTNFMLPPLVIFSSLGIYQLIQLKKPLILAAVVFIWLVQFVPMLERLYFLSPNRFARFWSNMAKVVATESFRQKGDYDYIVISSRVDNVEYAYPVYNRIDPKEVIAENTGKSLLNGYKFKQFGNVYIGSVPAEKLTTFLNLLPGKVKYYGPFDEAGFLGAHSVLYDKDKMSSVLTYEK</sequence>
<evidence type="ECO:0000256" key="7">
    <source>
        <dbReference type="ARBA" id="ARBA00023136"/>
    </source>
</evidence>
<keyword evidence="3" id="KW-0328">Glycosyltransferase</keyword>
<feature type="transmembrane region" description="Helical" evidence="8">
    <location>
        <begin position="360"/>
        <end position="379"/>
    </location>
</feature>
<feature type="transmembrane region" description="Helical" evidence="8">
    <location>
        <begin position="309"/>
        <end position="327"/>
    </location>
</feature>
<evidence type="ECO:0000256" key="8">
    <source>
        <dbReference type="SAM" id="Phobius"/>
    </source>
</evidence>
<evidence type="ECO:0000313" key="10">
    <source>
        <dbReference type="EMBL" id="PIP57116.1"/>
    </source>
</evidence>
<comment type="subcellular location">
    <subcellularLocation>
        <location evidence="1">Cell membrane</location>
        <topology evidence="1">Multi-pass membrane protein</topology>
    </subcellularLocation>
</comment>
<keyword evidence="2" id="KW-1003">Cell membrane</keyword>
<accession>A0A2H0BHG1</accession>
<reference evidence="10 11" key="1">
    <citation type="submission" date="2017-09" db="EMBL/GenBank/DDBJ databases">
        <title>Depth-based differentiation of microbial function through sediment-hosted aquifers and enrichment of novel symbionts in the deep terrestrial subsurface.</title>
        <authorList>
            <person name="Probst A.J."/>
            <person name="Ladd B."/>
            <person name="Jarett J.K."/>
            <person name="Geller-Mcgrath D.E."/>
            <person name="Sieber C.M."/>
            <person name="Emerson J.B."/>
            <person name="Anantharaman K."/>
            <person name="Thomas B.C."/>
            <person name="Malmstrom R."/>
            <person name="Stieglmeier M."/>
            <person name="Klingl A."/>
            <person name="Woyke T."/>
            <person name="Ryan C.M."/>
            <person name="Banfield J.F."/>
        </authorList>
    </citation>
    <scope>NUCLEOTIDE SEQUENCE [LARGE SCALE GENOMIC DNA]</scope>
    <source>
        <strain evidence="10">CG22_combo_CG10-13_8_21_14_all_45_10</strain>
    </source>
</reference>
<comment type="caution">
    <text evidence="10">The sequence shown here is derived from an EMBL/GenBank/DDBJ whole genome shotgun (WGS) entry which is preliminary data.</text>
</comment>
<feature type="transmembrane region" description="Helical" evidence="8">
    <location>
        <begin position="85"/>
        <end position="106"/>
    </location>
</feature>
<dbReference type="Proteomes" id="UP000230759">
    <property type="component" value="Unassembled WGS sequence"/>
</dbReference>
<dbReference type="InterPro" id="IPR050297">
    <property type="entry name" value="LipidA_mod_glycosyltrf_83"/>
</dbReference>
<dbReference type="EMBL" id="PCSV01000033">
    <property type="protein sequence ID" value="PIP57116.1"/>
    <property type="molecule type" value="Genomic_DNA"/>
</dbReference>
<evidence type="ECO:0000256" key="1">
    <source>
        <dbReference type="ARBA" id="ARBA00004651"/>
    </source>
</evidence>
<name>A0A2H0BHG1_9BACT</name>
<organism evidence="10 11">
    <name type="scientific">Candidatus Woesebacteria bacterium CG22_combo_CG10-13_8_21_14_all_45_10</name>
    <dbReference type="NCBI Taxonomy" id="1975060"/>
    <lineage>
        <taxon>Bacteria</taxon>
        <taxon>Candidatus Woeseibacteriota</taxon>
    </lineage>
</organism>
<feature type="transmembrane region" description="Helical" evidence="8">
    <location>
        <begin position="160"/>
        <end position="176"/>
    </location>
</feature>
<evidence type="ECO:0000256" key="5">
    <source>
        <dbReference type="ARBA" id="ARBA00022692"/>
    </source>
</evidence>
<keyword evidence="4" id="KW-0808">Transferase</keyword>
<feature type="transmembrane region" description="Helical" evidence="8">
    <location>
        <begin position="182"/>
        <end position="201"/>
    </location>
</feature>
<dbReference type="GO" id="GO:0016763">
    <property type="term" value="F:pentosyltransferase activity"/>
    <property type="evidence" value="ECO:0007669"/>
    <property type="project" value="TreeGrafter"/>
</dbReference>
<evidence type="ECO:0000256" key="4">
    <source>
        <dbReference type="ARBA" id="ARBA00022679"/>
    </source>
</evidence>
<dbReference type="GO" id="GO:0009103">
    <property type="term" value="P:lipopolysaccharide biosynthetic process"/>
    <property type="evidence" value="ECO:0007669"/>
    <property type="project" value="UniProtKB-ARBA"/>
</dbReference>
<keyword evidence="5 8" id="KW-0812">Transmembrane</keyword>
<gene>
    <name evidence="10" type="ORF">COX04_01285</name>
</gene>
<evidence type="ECO:0000259" key="9">
    <source>
        <dbReference type="Pfam" id="PF13231"/>
    </source>
</evidence>
<dbReference type="GO" id="GO:0005886">
    <property type="term" value="C:plasma membrane"/>
    <property type="evidence" value="ECO:0007669"/>
    <property type="project" value="UniProtKB-SubCell"/>
</dbReference>
<evidence type="ECO:0000256" key="6">
    <source>
        <dbReference type="ARBA" id="ARBA00022989"/>
    </source>
</evidence>
<evidence type="ECO:0000313" key="11">
    <source>
        <dbReference type="Proteomes" id="UP000230759"/>
    </source>
</evidence>
<feature type="transmembrane region" description="Helical" evidence="8">
    <location>
        <begin position="336"/>
        <end position="354"/>
    </location>
</feature>
<feature type="transmembrane region" description="Helical" evidence="8">
    <location>
        <begin position="386"/>
        <end position="403"/>
    </location>
</feature>
<protein>
    <recommendedName>
        <fullName evidence="9">Glycosyltransferase RgtA/B/C/D-like domain-containing protein</fullName>
    </recommendedName>
</protein>
<feature type="transmembrane region" description="Helical" evidence="8">
    <location>
        <begin position="136"/>
        <end position="153"/>
    </location>
</feature>
<dbReference type="AlphaFoldDB" id="A0A2H0BHG1"/>
<dbReference type="PANTHER" id="PTHR33908">
    <property type="entry name" value="MANNOSYLTRANSFERASE YKCB-RELATED"/>
    <property type="match status" value="1"/>
</dbReference>
<keyword evidence="6 8" id="KW-1133">Transmembrane helix</keyword>
<proteinExistence type="predicted"/>
<feature type="domain" description="Glycosyltransferase RgtA/B/C/D-like" evidence="9">
    <location>
        <begin position="70"/>
        <end position="215"/>
    </location>
</feature>
<evidence type="ECO:0000256" key="2">
    <source>
        <dbReference type="ARBA" id="ARBA00022475"/>
    </source>
</evidence>
<feature type="transmembrane region" description="Helical" evidence="8">
    <location>
        <begin position="208"/>
        <end position="228"/>
    </location>
</feature>
<keyword evidence="7 8" id="KW-0472">Membrane</keyword>
<dbReference type="Pfam" id="PF13231">
    <property type="entry name" value="PMT_2"/>
    <property type="match status" value="1"/>
</dbReference>